<dbReference type="InterPro" id="IPR000182">
    <property type="entry name" value="GNAT_dom"/>
</dbReference>
<dbReference type="Gene3D" id="3.40.630.30">
    <property type="match status" value="1"/>
</dbReference>
<evidence type="ECO:0000256" key="2">
    <source>
        <dbReference type="ARBA" id="ARBA00023315"/>
    </source>
</evidence>
<dbReference type="PANTHER" id="PTHR43877">
    <property type="entry name" value="AMINOALKYLPHOSPHONATE N-ACETYLTRANSFERASE-RELATED-RELATED"/>
    <property type="match status" value="1"/>
</dbReference>
<keyword evidence="2" id="KW-0012">Acyltransferase</keyword>
<evidence type="ECO:0000259" key="3">
    <source>
        <dbReference type="PROSITE" id="PS51186"/>
    </source>
</evidence>
<sequence length="195" mass="21440">MMLAAREVGLRDGGVVLLRSPEEADVERLLGYLDRVRQETDNLLFSPLDPLPSVEEERQWVRRSLEGPRSLTVVAERGDELVACCGVEGFDNVRRAHVVNLGISVLAAWRGLGLGRVLMETLIDWCRAHDEVTVVQLGALADNLRACGLYRSLGFVDEGRRVRAYCRETTGYVDELLMSLWVGEGVGASAGVGSE</sequence>
<dbReference type="RefSeq" id="WP_145444513.1">
    <property type="nucleotide sequence ID" value="NZ_CP036280.1"/>
</dbReference>
<dbReference type="PROSITE" id="PS51186">
    <property type="entry name" value="GNAT"/>
    <property type="match status" value="1"/>
</dbReference>
<dbReference type="Pfam" id="PF00583">
    <property type="entry name" value="Acetyltransf_1"/>
    <property type="match status" value="1"/>
</dbReference>
<evidence type="ECO:0000256" key="1">
    <source>
        <dbReference type="ARBA" id="ARBA00022679"/>
    </source>
</evidence>
<dbReference type="OrthoDB" id="273614at2"/>
<evidence type="ECO:0000313" key="4">
    <source>
        <dbReference type="EMBL" id="QDU70423.1"/>
    </source>
</evidence>
<dbReference type="InterPro" id="IPR050832">
    <property type="entry name" value="Bact_Acetyltransf"/>
</dbReference>
<dbReference type="SUPFAM" id="SSF55729">
    <property type="entry name" value="Acyl-CoA N-acyltransferases (Nat)"/>
    <property type="match status" value="1"/>
</dbReference>
<gene>
    <name evidence="4" type="ORF">Pan265_02500</name>
</gene>
<evidence type="ECO:0000313" key="5">
    <source>
        <dbReference type="Proteomes" id="UP000320386"/>
    </source>
</evidence>
<protein>
    <submittedName>
        <fullName evidence="4">Putative acetyltransferase YhhY</fullName>
    </submittedName>
</protein>
<name>A0A518BTX3_9BACT</name>
<keyword evidence="5" id="KW-1185">Reference proteome</keyword>
<keyword evidence="1 4" id="KW-0808">Transferase</keyword>
<dbReference type="AlphaFoldDB" id="A0A518BTX3"/>
<reference evidence="4 5" key="1">
    <citation type="submission" date="2019-02" db="EMBL/GenBank/DDBJ databases">
        <title>Deep-cultivation of Planctomycetes and their phenomic and genomic characterization uncovers novel biology.</title>
        <authorList>
            <person name="Wiegand S."/>
            <person name="Jogler M."/>
            <person name="Boedeker C."/>
            <person name="Pinto D."/>
            <person name="Vollmers J."/>
            <person name="Rivas-Marin E."/>
            <person name="Kohn T."/>
            <person name="Peeters S.H."/>
            <person name="Heuer A."/>
            <person name="Rast P."/>
            <person name="Oberbeckmann S."/>
            <person name="Bunk B."/>
            <person name="Jeske O."/>
            <person name="Meyerdierks A."/>
            <person name="Storesund J.E."/>
            <person name="Kallscheuer N."/>
            <person name="Luecker S."/>
            <person name="Lage O.M."/>
            <person name="Pohl T."/>
            <person name="Merkel B.J."/>
            <person name="Hornburger P."/>
            <person name="Mueller R.-W."/>
            <person name="Bruemmer F."/>
            <person name="Labrenz M."/>
            <person name="Spormann A.M."/>
            <person name="Op den Camp H."/>
            <person name="Overmann J."/>
            <person name="Amann R."/>
            <person name="Jetten M.S.M."/>
            <person name="Mascher T."/>
            <person name="Medema M.H."/>
            <person name="Devos D.P."/>
            <person name="Kaster A.-K."/>
            <person name="Ovreas L."/>
            <person name="Rohde M."/>
            <person name="Galperin M.Y."/>
            <person name="Jogler C."/>
        </authorList>
    </citation>
    <scope>NUCLEOTIDE SEQUENCE [LARGE SCALE GENOMIC DNA]</scope>
    <source>
        <strain evidence="4 5">Pan265</strain>
    </source>
</reference>
<organism evidence="4 5">
    <name type="scientific">Mucisphaera calidilacus</name>
    <dbReference type="NCBI Taxonomy" id="2527982"/>
    <lineage>
        <taxon>Bacteria</taxon>
        <taxon>Pseudomonadati</taxon>
        <taxon>Planctomycetota</taxon>
        <taxon>Phycisphaerae</taxon>
        <taxon>Phycisphaerales</taxon>
        <taxon>Phycisphaeraceae</taxon>
        <taxon>Mucisphaera</taxon>
    </lineage>
</organism>
<dbReference type="EMBL" id="CP036280">
    <property type="protein sequence ID" value="QDU70423.1"/>
    <property type="molecule type" value="Genomic_DNA"/>
</dbReference>
<dbReference type="CDD" id="cd04301">
    <property type="entry name" value="NAT_SF"/>
    <property type="match status" value="1"/>
</dbReference>
<dbReference type="KEGG" id="mcad:Pan265_02500"/>
<proteinExistence type="predicted"/>
<dbReference type="InterPro" id="IPR016181">
    <property type="entry name" value="Acyl_CoA_acyltransferase"/>
</dbReference>
<feature type="domain" description="N-acetyltransferase" evidence="3">
    <location>
        <begin position="16"/>
        <end position="183"/>
    </location>
</feature>
<accession>A0A518BTX3</accession>
<dbReference type="Proteomes" id="UP000320386">
    <property type="component" value="Chromosome"/>
</dbReference>
<dbReference type="GO" id="GO:0016747">
    <property type="term" value="F:acyltransferase activity, transferring groups other than amino-acyl groups"/>
    <property type="evidence" value="ECO:0007669"/>
    <property type="project" value="InterPro"/>
</dbReference>